<dbReference type="Proteomes" id="UP001283361">
    <property type="component" value="Unassembled WGS sequence"/>
</dbReference>
<dbReference type="AlphaFoldDB" id="A0AAE0YNW0"/>
<organism evidence="1 2">
    <name type="scientific">Elysia crispata</name>
    <name type="common">lettuce slug</name>
    <dbReference type="NCBI Taxonomy" id="231223"/>
    <lineage>
        <taxon>Eukaryota</taxon>
        <taxon>Metazoa</taxon>
        <taxon>Spiralia</taxon>
        <taxon>Lophotrochozoa</taxon>
        <taxon>Mollusca</taxon>
        <taxon>Gastropoda</taxon>
        <taxon>Heterobranchia</taxon>
        <taxon>Euthyneura</taxon>
        <taxon>Panpulmonata</taxon>
        <taxon>Sacoglossa</taxon>
        <taxon>Placobranchoidea</taxon>
        <taxon>Plakobranchidae</taxon>
        <taxon>Elysia</taxon>
    </lineage>
</organism>
<reference evidence="1" key="1">
    <citation type="journal article" date="2023" name="G3 (Bethesda)">
        <title>A reference genome for the long-term kleptoplast-retaining sea slug Elysia crispata morphotype clarki.</title>
        <authorList>
            <person name="Eastman K.E."/>
            <person name="Pendleton A.L."/>
            <person name="Shaikh M.A."/>
            <person name="Suttiyut T."/>
            <person name="Ogas R."/>
            <person name="Tomko P."/>
            <person name="Gavelis G."/>
            <person name="Widhalm J.R."/>
            <person name="Wisecaver J.H."/>
        </authorList>
    </citation>
    <scope>NUCLEOTIDE SEQUENCE</scope>
    <source>
        <strain evidence="1">ECLA1</strain>
    </source>
</reference>
<evidence type="ECO:0000313" key="2">
    <source>
        <dbReference type="Proteomes" id="UP001283361"/>
    </source>
</evidence>
<dbReference type="EMBL" id="JAWDGP010005804">
    <property type="protein sequence ID" value="KAK3751913.1"/>
    <property type="molecule type" value="Genomic_DNA"/>
</dbReference>
<gene>
    <name evidence="1" type="ORF">RRG08_047186</name>
</gene>
<accession>A0AAE0YNW0</accession>
<comment type="caution">
    <text evidence="1">The sequence shown here is derived from an EMBL/GenBank/DDBJ whole genome shotgun (WGS) entry which is preliminary data.</text>
</comment>
<proteinExistence type="predicted"/>
<protein>
    <submittedName>
        <fullName evidence="1">Uncharacterized protein</fullName>
    </submittedName>
</protein>
<keyword evidence="2" id="KW-1185">Reference proteome</keyword>
<sequence length="97" mass="10882">METLITDSMTMDFHFSDGWILYVCTWAPTTIPQIKQLSFTPRRMEPGLRWPALKPSQTIPSWVESTRLTNSVDSMVSAENAKNGGTELLTAPLSTHL</sequence>
<evidence type="ECO:0000313" key="1">
    <source>
        <dbReference type="EMBL" id="KAK3751913.1"/>
    </source>
</evidence>
<name>A0AAE0YNW0_9GAST</name>